<evidence type="ECO:0000256" key="2">
    <source>
        <dbReference type="ARBA" id="ARBA00022475"/>
    </source>
</evidence>
<accession>A0A2V4U8P2</accession>
<organism evidence="9 10">
    <name type="scientific">Psychrobacter fozii</name>
    <dbReference type="NCBI Taxonomy" id="198480"/>
    <lineage>
        <taxon>Bacteria</taxon>
        <taxon>Pseudomonadati</taxon>
        <taxon>Pseudomonadota</taxon>
        <taxon>Gammaproteobacteria</taxon>
        <taxon>Moraxellales</taxon>
        <taxon>Moraxellaceae</taxon>
        <taxon>Psychrobacter</taxon>
    </lineage>
</organism>
<dbReference type="PANTHER" id="PTHR37821:SF1">
    <property type="entry name" value="AMINO ACID TRANSPORTER YUIF-RELATED"/>
    <property type="match status" value="1"/>
</dbReference>
<evidence type="ECO:0000256" key="6">
    <source>
        <dbReference type="SAM" id="Phobius"/>
    </source>
</evidence>
<dbReference type="InterPro" id="IPR052576">
    <property type="entry name" value="AA_Transporter-Related"/>
</dbReference>
<evidence type="ECO:0000259" key="8">
    <source>
        <dbReference type="Pfam" id="PF13726"/>
    </source>
</evidence>
<evidence type="ECO:0000256" key="5">
    <source>
        <dbReference type="ARBA" id="ARBA00023136"/>
    </source>
</evidence>
<evidence type="ECO:0000256" key="1">
    <source>
        <dbReference type="ARBA" id="ARBA00004651"/>
    </source>
</evidence>
<protein>
    <recommendedName>
        <fullName evidence="11">Transporter (NhaC family)</fullName>
    </recommendedName>
</protein>
<dbReference type="Proteomes" id="UP000247746">
    <property type="component" value="Unassembled WGS sequence"/>
</dbReference>
<dbReference type="OrthoDB" id="9772446at2"/>
<keyword evidence="4 6" id="KW-1133">Transmembrane helix</keyword>
<dbReference type="EMBL" id="QJSU01000014">
    <property type="protein sequence ID" value="PYE36507.1"/>
    <property type="molecule type" value="Genomic_DNA"/>
</dbReference>
<feature type="transmembrane region" description="Helical" evidence="6">
    <location>
        <begin position="20"/>
        <end position="53"/>
    </location>
</feature>
<comment type="caution">
    <text evidence="9">The sequence shown here is derived from an EMBL/GenBank/DDBJ whole genome shotgun (WGS) entry which is preliminary data.</text>
</comment>
<dbReference type="PANTHER" id="PTHR37821">
    <property type="entry name" value="AMINO ACID TRANSPORTER YUIF-RELATED"/>
    <property type="match status" value="1"/>
</dbReference>
<evidence type="ECO:0000256" key="3">
    <source>
        <dbReference type="ARBA" id="ARBA00022692"/>
    </source>
</evidence>
<reference evidence="9 10" key="1">
    <citation type="submission" date="2018-06" db="EMBL/GenBank/DDBJ databases">
        <title>Genomic Encyclopedia of Type Strains, Phase III (KMG-III): the genomes of soil and plant-associated and newly described type strains.</title>
        <authorList>
            <person name="Whitman W."/>
        </authorList>
    </citation>
    <scope>NUCLEOTIDE SEQUENCE [LARGE SCALE GENOMIC DNA]</scope>
    <source>
        <strain evidence="9 10">CECT 5889</strain>
    </source>
</reference>
<feature type="transmembrane region" description="Helical" evidence="6">
    <location>
        <begin position="275"/>
        <end position="294"/>
    </location>
</feature>
<dbReference type="InterPro" id="IPR018461">
    <property type="entry name" value="Na/H_Antiport_NhaC-like_C"/>
</dbReference>
<evidence type="ECO:0000259" key="7">
    <source>
        <dbReference type="Pfam" id="PF03553"/>
    </source>
</evidence>
<feature type="transmembrane region" description="Helical" evidence="6">
    <location>
        <begin position="463"/>
        <end position="481"/>
    </location>
</feature>
<keyword evidence="3 6" id="KW-0812">Transmembrane</keyword>
<evidence type="ECO:0000256" key="4">
    <source>
        <dbReference type="ARBA" id="ARBA00022989"/>
    </source>
</evidence>
<feature type="transmembrane region" description="Helical" evidence="6">
    <location>
        <begin position="138"/>
        <end position="161"/>
    </location>
</feature>
<comment type="subcellular location">
    <subcellularLocation>
        <location evidence="1">Cell membrane</location>
        <topology evidence="1">Multi-pass membrane protein</topology>
    </subcellularLocation>
</comment>
<dbReference type="Pfam" id="PF13726">
    <property type="entry name" value="Na_H_antiport_2"/>
    <property type="match status" value="1"/>
</dbReference>
<keyword evidence="10" id="KW-1185">Reference proteome</keyword>
<feature type="transmembrane region" description="Helical" evidence="6">
    <location>
        <begin position="403"/>
        <end position="428"/>
    </location>
</feature>
<feature type="transmembrane region" description="Helical" evidence="6">
    <location>
        <begin position="373"/>
        <end position="391"/>
    </location>
</feature>
<feature type="domain" description="Putative Na+/H+ antiporter N-terminal" evidence="8">
    <location>
        <begin position="39"/>
        <end position="125"/>
    </location>
</feature>
<feature type="domain" description="Na+/H+ antiporter NhaC-like C-terminal" evidence="7">
    <location>
        <begin position="194"/>
        <end position="475"/>
    </location>
</feature>
<dbReference type="AlphaFoldDB" id="A0A2V4U8P2"/>
<keyword evidence="5 6" id="KW-0472">Membrane</keyword>
<feature type="transmembrane region" description="Helical" evidence="6">
    <location>
        <begin position="96"/>
        <end position="117"/>
    </location>
</feature>
<feature type="transmembrane region" description="Helical" evidence="6">
    <location>
        <begin position="235"/>
        <end position="254"/>
    </location>
</feature>
<keyword evidence="2" id="KW-1003">Cell membrane</keyword>
<dbReference type="GO" id="GO:0005886">
    <property type="term" value="C:plasma membrane"/>
    <property type="evidence" value="ECO:0007669"/>
    <property type="project" value="UniProtKB-SubCell"/>
</dbReference>
<sequence>MNMTLNPPTPNFLLKRALPTLIIIVAIYLLSLLLGIHINAVALTIILMVTFCLIKMPVPIALIMAALLGGLQSGLSFGDSLAAFNENLLSGAQIGITYIMIGAFAVALARSGLLELLAAKITKKMDSNTVTAHKSIKWTLFIIFAVAALMSQNLVPVHIAFIPILIPPLIHIMNELKMDRRAVACILASCISVAYLLIPYGFGDVYLKQILLASANDVGASLGFVATSSMAPKAMFFPVMGIIAGMLFAVFITYRKQREYKDLPVLTSKVKSDKPINKFQIAITLISIGVALTLQIMYDSLLVGALIGFVILSFSRIFRWNEQDGVFTQGVALMAEISVVITLATGFAGVITATGEVNSLIEIFMSYIGDNRVMGATVMILMGLFITIGFGDSFASVAILAPIYLPLALLLGFSPLASLAILGASAALGDAGSPASSITLGVTAGLNADGQHDHMIDSVIPTFTHINIGMVLFTWVAVVYIL</sequence>
<feature type="transmembrane region" description="Helical" evidence="6">
    <location>
        <begin position="181"/>
        <end position="198"/>
    </location>
</feature>
<evidence type="ECO:0008006" key="11">
    <source>
        <dbReference type="Google" id="ProtNLM"/>
    </source>
</evidence>
<name>A0A2V4U8P2_9GAMM</name>
<gene>
    <name evidence="9" type="ORF">DFP82_11416</name>
</gene>
<evidence type="ECO:0000313" key="9">
    <source>
        <dbReference type="EMBL" id="PYE36507.1"/>
    </source>
</evidence>
<feature type="transmembrane region" description="Helical" evidence="6">
    <location>
        <begin position="300"/>
        <end position="318"/>
    </location>
</feature>
<dbReference type="Pfam" id="PF03553">
    <property type="entry name" value="Na_H_antiporter"/>
    <property type="match status" value="1"/>
</dbReference>
<proteinExistence type="predicted"/>
<dbReference type="InterPro" id="IPR032813">
    <property type="entry name" value="Na_H_antiport_N"/>
</dbReference>
<feature type="transmembrane region" description="Helical" evidence="6">
    <location>
        <begin position="330"/>
        <end position="353"/>
    </location>
</feature>
<evidence type="ECO:0000313" key="10">
    <source>
        <dbReference type="Proteomes" id="UP000247746"/>
    </source>
</evidence>
<feature type="transmembrane region" description="Helical" evidence="6">
    <location>
        <begin position="60"/>
        <end position="84"/>
    </location>
</feature>